<dbReference type="SUPFAM" id="SSF46785">
    <property type="entry name" value="Winged helix' DNA-binding domain"/>
    <property type="match status" value="1"/>
</dbReference>
<dbReference type="Proteomes" id="UP000032749">
    <property type="component" value="Chromosome"/>
</dbReference>
<dbReference type="PANTHER" id="PTHR43736:SF4">
    <property type="entry name" value="SLR1690 PROTEIN"/>
    <property type="match status" value="1"/>
</dbReference>
<dbReference type="STRING" id="698738.OLEAN_C07620"/>
<dbReference type="InterPro" id="IPR015797">
    <property type="entry name" value="NUDIX_hydrolase-like_dom_sf"/>
</dbReference>
<dbReference type="Pfam" id="PF21906">
    <property type="entry name" value="WHD_NrtR"/>
    <property type="match status" value="1"/>
</dbReference>
<dbReference type="EMBL" id="FO203512">
    <property type="protein sequence ID" value="CCK74938.1"/>
    <property type="molecule type" value="Genomic_DNA"/>
</dbReference>
<evidence type="ECO:0000259" key="1">
    <source>
        <dbReference type="PROSITE" id="PS51462"/>
    </source>
</evidence>
<sequence>MTETLKEYLKHYDATEYPSVLVTVDTVLLTYHEDAIKVLLVKRASHPDIDHWGLPGGFLDQSKDKSLEDAANRNIEAKTNIRPPYLEQIQTVGSGNRDPRGWSMSVIFSALVPIAACKANVDSVEEARWFDMDEARKLKLAFDHKQAIEAAFERHKQKALYSFIPVYALTQPMTLTELRRVHELLIGKTIQRKSFIRRAEASDMFTDTGKTTQDKGRPAALYKVKSAVKDYRFVRNIEA</sequence>
<dbReference type="InterPro" id="IPR036390">
    <property type="entry name" value="WH_DNA-bd_sf"/>
</dbReference>
<proteinExistence type="predicted"/>
<dbReference type="PANTHER" id="PTHR43736">
    <property type="entry name" value="ADP-RIBOSE PYROPHOSPHATASE"/>
    <property type="match status" value="1"/>
</dbReference>
<gene>
    <name evidence="2" type="ORF">OLEAN_C07620</name>
</gene>
<reference evidence="2 3" key="1">
    <citation type="journal article" date="2013" name="Nat. Commun.">
        <title>Genome sequence and functional genomic analysis of the oil-degrading bacterium Oleispira antarctica.</title>
        <authorList>
            <person name="Kube M."/>
            <person name="Chernikova T.N."/>
            <person name="Al-Ramahi Y."/>
            <person name="Beloqui A."/>
            <person name="Lopez-Cortez N."/>
            <person name="Guazzaroni M.E."/>
            <person name="Heipieper H.J."/>
            <person name="Klages S."/>
            <person name="Kotsyurbenko O.R."/>
            <person name="Langer I."/>
            <person name="Nechitaylo T.Y."/>
            <person name="Lunsdorf H."/>
            <person name="Fernandez M."/>
            <person name="Juarez S."/>
            <person name="Ciordia S."/>
            <person name="Singer A."/>
            <person name="Kagan O."/>
            <person name="Egorova O."/>
            <person name="Petit P.A."/>
            <person name="Stogios P."/>
            <person name="Kim Y."/>
            <person name="Tchigvintsev A."/>
            <person name="Flick R."/>
            <person name="Denaro R."/>
            <person name="Genovese M."/>
            <person name="Albar J.P."/>
            <person name="Reva O.N."/>
            <person name="Martinez-Gomariz M."/>
            <person name="Tran H."/>
            <person name="Ferrer M."/>
            <person name="Savchenko A."/>
            <person name="Yakunin A.F."/>
            <person name="Yakimov M.M."/>
            <person name="Golyshina O.V."/>
            <person name="Reinhardt R."/>
            <person name="Golyshin P.N."/>
        </authorList>
    </citation>
    <scope>NUCLEOTIDE SEQUENCE [LARGE SCALE GENOMIC DNA]</scope>
</reference>
<dbReference type="InterPro" id="IPR054105">
    <property type="entry name" value="WHD_NrtR"/>
</dbReference>
<dbReference type="PROSITE" id="PS51462">
    <property type="entry name" value="NUDIX"/>
    <property type="match status" value="1"/>
</dbReference>
<dbReference type="OrthoDB" id="542521at2"/>
<organism evidence="2 3">
    <name type="scientific">Oleispira antarctica RB-8</name>
    <dbReference type="NCBI Taxonomy" id="698738"/>
    <lineage>
        <taxon>Bacteria</taxon>
        <taxon>Pseudomonadati</taxon>
        <taxon>Pseudomonadota</taxon>
        <taxon>Gammaproteobacteria</taxon>
        <taxon>Oceanospirillales</taxon>
        <taxon>Oceanospirillaceae</taxon>
        <taxon>Oleispira</taxon>
    </lineage>
</organism>
<dbReference type="HOGENOM" id="CLU_037162_3_1_6"/>
<name>R4YP39_OLEAN</name>
<dbReference type="CDD" id="cd18873">
    <property type="entry name" value="NUDIX_NadM_like"/>
    <property type="match status" value="1"/>
</dbReference>
<keyword evidence="3" id="KW-1185">Reference proteome</keyword>
<dbReference type="InterPro" id="IPR000086">
    <property type="entry name" value="NUDIX_hydrolase_dom"/>
</dbReference>
<dbReference type="KEGG" id="oai:OLEAN_C07620"/>
<keyword evidence="2" id="KW-0378">Hydrolase</keyword>
<accession>R4YP39</accession>
<dbReference type="Pfam" id="PF00293">
    <property type="entry name" value="NUDIX"/>
    <property type="match status" value="1"/>
</dbReference>
<dbReference type="Gene3D" id="3.90.79.10">
    <property type="entry name" value="Nucleoside Triphosphate Pyrophosphohydrolase"/>
    <property type="match status" value="1"/>
</dbReference>
<dbReference type="InterPro" id="IPR036388">
    <property type="entry name" value="WH-like_DNA-bd_sf"/>
</dbReference>
<dbReference type="GO" id="GO:0016787">
    <property type="term" value="F:hydrolase activity"/>
    <property type="evidence" value="ECO:0007669"/>
    <property type="project" value="UniProtKB-KW"/>
</dbReference>
<evidence type="ECO:0000313" key="3">
    <source>
        <dbReference type="Proteomes" id="UP000032749"/>
    </source>
</evidence>
<dbReference type="Gene3D" id="1.10.10.10">
    <property type="entry name" value="Winged helix-like DNA-binding domain superfamily/Winged helix DNA-binding domain"/>
    <property type="match status" value="1"/>
</dbReference>
<dbReference type="AlphaFoldDB" id="R4YP39"/>
<dbReference type="SUPFAM" id="SSF55811">
    <property type="entry name" value="Nudix"/>
    <property type="match status" value="1"/>
</dbReference>
<protein>
    <submittedName>
        <fullName evidence="2">NUDIX hydrolase</fullName>
    </submittedName>
</protein>
<feature type="domain" description="Nudix hydrolase" evidence="1">
    <location>
        <begin position="19"/>
        <end position="152"/>
    </location>
</feature>
<evidence type="ECO:0000313" key="2">
    <source>
        <dbReference type="EMBL" id="CCK74938.1"/>
    </source>
</evidence>